<name>A0A9P6UY20_9FUNG</name>
<dbReference type="SUPFAM" id="SSF52540">
    <property type="entry name" value="P-loop containing nucleoside triphosphate hydrolases"/>
    <property type="match status" value="1"/>
</dbReference>
<dbReference type="GO" id="GO:0042626">
    <property type="term" value="F:ATPase-coupled transmembrane transporter activity"/>
    <property type="evidence" value="ECO:0007669"/>
    <property type="project" value="TreeGrafter"/>
</dbReference>
<keyword evidence="7" id="KW-1185">Reference proteome</keyword>
<sequence length="495" mass="56342">MNRSNGALVIQRSEKAPLQFRPHCNECHNARYPRATMNPLRNMKAFAYGNEKHKCFGSSQEAFHTILTVVVQGFSTGPAQYNPQETLHIEAFAPKADHVCFWTGLPLSFDTHAAPISKFSLDRTTFVDGRALNYGSEDQTIVAASLFINCFFGARNPQQRAEYLNDIEQGWDEGVIWADHAIKTLNQGFDLEAEMKREWSKEWSDKWYTYVNSRATRGKEHHIKWDKWEWRFFKETCAGRSLVTGQYIQGREAHIDRVFDDDTYTSRNCILIEGGLNFANMACLNSPPQKDSEEALSHPYNLHNIMDCGSIDGVDISTVGLTYLRQHLAIIPQEHTLFVETIRENLDHFDELEDAALWKALELAHLKDHIASLVGGLSFKMSQGGGNFSADQRSLICLAHALLRKTKVLILDEATAAVDVETDELIQKTIRTEFKDRTILTIAHRIKTIMDSDKILVLEKGKVEEFEAPQTLLQRPDLLFYKLAHQAGKIKHSDE</sequence>
<dbReference type="GO" id="GO:0005524">
    <property type="term" value="F:ATP binding"/>
    <property type="evidence" value="ECO:0007669"/>
    <property type="project" value="UniProtKB-KW"/>
</dbReference>
<evidence type="ECO:0000256" key="1">
    <source>
        <dbReference type="ARBA" id="ARBA00004127"/>
    </source>
</evidence>
<feature type="domain" description="ABC transporter" evidence="5">
    <location>
        <begin position="258"/>
        <end position="485"/>
    </location>
</feature>
<accession>A0A9P6UY20</accession>
<dbReference type="PANTHER" id="PTHR24223:SF443">
    <property type="entry name" value="MULTIDRUG-RESISTANCE LIKE PROTEIN 1, ISOFORM I"/>
    <property type="match status" value="1"/>
</dbReference>
<dbReference type="PANTHER" id="PTHR24223">
    <property type="entry name" value="ATP-BINDING CASSETTE SUB-FAMILY C"/>
    <property type="match status" value="1"/>
</dbReference>
<comment type="subcellular location">
    <subcellularLocation>
        <location evidence="1">Endomembrane system</location>
        <topology evidence="1">Multi-pass membrane protein</topology>
    </subcellularLocation>
</comment>
<keyword evidence="3" id="KW-0547">Nucleotide-binding</keyword>
<evidence type="ECO:0000313" key="6">
    <source>
        <dbReference type="EMBL" id="KAG0324774.1"/>
    </source>
</evidence>
<evidence type="ECO:0000256" key="4">
    <source>
        <dbReference type="ARBA" id="ARBA00022840"/>
    </source>
</evidence>
<dbReference type="CDD" id="cd03244">
    <property type="entry name" value="ABCC_MRP_domain2"/>
    <property type="match status" value="1"/>
</dbReference>
<protein>
    <recommendedName>
        <fullName evidence="5">ABC transporter domain-containing protein</fullName>
    </recommendedName>
</protein>
<evidence type="ECO:0000256" key="2">
    <source>
        <dbReference type="ARBA" id="ARBA00022737"/>
    </source>
</evidence>
<dbReference type="Gene3D" id="3.40.50.300">
    <property type="entry name" value="P-loop containing nucleotide triphosphate hydrolases"/>
    <property type="match status" value="1"/>
</dbReference>
<dbReference type="Proteomes" id="UP000738325">
    <property type="component" value="Unassembled WGS sequence"/>
</dbReference>
<dbReference type="AlphaFoldDB" id="A0A9P6UY20"/>
<keyword evidence="4" id="KW-0067">ATP-binding</keyword>
<keyword evidence="2" id="KW-0677">Repeat</keyword>
<evidence type="ECO:0000259" key="5">
    <source>
        <dbReference type="PROSITE" id="PS50893"/>
    </source>
</evidence>
<gene>
    <name evidence="6" type="ORF">BGZ99_001443</name>
</gene>
<dbReference type="FunFam" id="3.40.50.300:FF:003492">
    <property type="entry name" value="AGAP012735-PA"/>
    <property type="match status" value="1"/>
</dbReference>
<reference evidence="6" key="1">
    <citation type="journal article" date="2020" name="Fungal Divers.">
        <title>Resolving the Mortierellaceae phylogeny through synthesis of multi-gene phylogenetics and phylogenomics.</title>
        <authorList>
            <person name="Vandepol N."/>
            <person name="Liber J."/>
            <person name="Desiro A."/>
            <person name="Na H."/>
            <person name="Kennedy M."/>
            <person name="Barry K."/>
            <person name="Grigoriev I.V."/>
            <person name="Miller A.N."/>
            <person name="O'Donnell K."/>
            <person name="Stajich J.E."/>
            <person name="Bonito G."/>
        </authorList>
    </citation>
    <scope>NUCLEOTIDE SEQUENCE</scope>
    <source>
        <strain evidence="6">REB-010B</strain>
    </source>
</reference>
<dbReference type="OrthoDB" id="2428224at2759"/>
<dbReference type="EMBL" id="JAAAIP010000137">
    <property type="protein sequence ID" value="KAG0324774.1"/>
    <property type="molecule type" value="Genomic_DNA"/>
</dbReference>
<proteinExistence type="predicted"/>
<dbReference type="GO" id="GO:0012505">
    <property type="term" value="C:endomembrane system"/>
    <property type="evidence" value="ECO:0007669"/>
    <property type="project" value="UniProtKB-SubCell"/>
</dbReference>
<dbReference type="InterPro" id="IPR027417">
    <property type="entry name" value="P-loop_NTPase"/>
</dbReference>
<dbReference type="GO" id="GO:0000329">
    <property type="term" value="C:fungal-type vacuole membrane"/>
    <property type="evidence" value="ECO:0007669"/>
    <property type="project" value="UniProtKB-ARBA"/>
</dbReference>
<evidence type="ECO:0000256" key="3">
    <source>
        <dbReference type="ARBA" id="ARBA00022741"/>
    </source>
</evidence>
<dbReference type="PROSITE" id="PS50893">
    <property type="entry name" value="ABC_TRANSPORTER_2"/>
    <property type="match status" value="1"/>
</dbReference>
<dbReference type="GO" id="GO:0016887">
    <property type="term" value="F:ATP hydrolysis activity"/>
    <property type="evidence" value="ECO:0007669"/>
    <property type="project" value="InterPro"/>
</dbReference>
<comment type="caution">
    <text evidence="6">The sequence shown here is derived from an EMBL/GenBank/DDBJ whole genome shotgun (WGS) entry which is preliminary data.</text>
</comment>
<dbReference type="InterPro" id="IPR003439">
    <property type="entry name" value="ABC_transporter-like_ATP-bd"/>
</dbReference>
<evidence type="ECO:0000313" key="7">
    <source>
        <dbReference type="Proteomes" id="UP000738325"/>
    </source>
</evidence>
<dbReference type="Pfam" id="PF00005">
    <property type="entry name" value="ABC_tran"/>
    <property type="match status" value="1"/>
</dbReference>
<organism evidence="6 7">
    <name type="scientific">Dissophora globulifera</name>
    <dbReference type="NCBI Taxonomy" id="979702"/>
    <lineage>
        <taxon>Eukaryota</taxon>
        <taxon>Fungi</taxon>
        <taxon>Fungi incertae sedis</taxon>
        <taxon>Mucoromycota</taxon>
        <taxon>Mortierellomycotina</taxon>
        <taxon>Mortierellomycetes</taxon>
        <taxon>Mortierellales</taxon>
        <taxon>Mortierellaceae</taxon>
        <taxon>Dissophora</taxon>
    </lineage>
</organism>
<dbReference type="InterPro" id="IPR050173">
    <property type="entry name" value="ABC_transporter_C-like"/>
</dbReference>